<evidence type="ECO:0000313" key="2">
    <source>
        <dbReference type="EMBL" id="KAK3953898.1"/>
    </source>
</evidence>
<accession>A0AAN6SHX3</accession>
<evidence type="ECO:0000313" key="3">
    <source>
        <dbReference type="Proteomes" id="UP001303222"/>
    </source>
</evidence>
<reference evidence="2" key="1">
    <citation type="journal article" date="2023" name="Mol. Phylogenet. Evol.">
        <title>Genome-scale phylogeny and comparative genomics of the fungal order Sordariales.</title>
        <authorList>
            <person name="Hensen N."/>
            <person name="Bonometti L."/>
            <person name="Westerberg I."/>
            <person name="Brannstrom I.O."/>
            <person name="Guillou S."/>
            <person name="Cros-Aarteil S."/>
            <person name="Calhoun S."/>
            <person name="Haridas S."/>
            <person name="Kuo A."/>
            <person name="Mondo S."/>
            <person name="Pangilinan J."/>
            <person name="Riley R."/>
            <person name="LaButti K."/>
            <person name="Andreopoulos B."/>
            <person name="Lipzen A."/>
            <person name="Chen C."/>
            <person name="Yan M."/>
            <person name="Daum C."/>
            <person name="Ng V."/>
            <person name="Clum A."/>
            <person name="Steindorff A."/>
            <person name="Ohm R.A."/>
            <person name="Martin F."/>
            <person name="Silar P."/>
            <person name="Natvig D.O."/>
            <person name="Lalanne C."/>
            <person name="Gautier V."/>
            <person name="Ament-Velasquez S.L."/>
            <person name="Kruys A."/>
            <person name="Hutchinson M.I."/>
            <person name="Powell A.J."/>
            <person name="Barry K."/>
            <person name="Miller A.N."/>
            <person name="Grigoriev I.V."/>
            <person name="Debuchy R."/>
            <person name="Gladieux P."/>
            <person name="Hiltunen Thoren M."/>
            <person name="Johannesson H."/>
        </authorList>
    </citation>
    <scope>NUCLEOTIDE SEQUENCE</scope>
    <source>
        <strain evidence="2">CBS 626.80</strain>
    </source>
</reference>
<reference evidence="2" key="2">
    <citation type="submission" date="2023-06" db="EMBL/GenBank/DDBJ databases">
        <authorList>
            <consortium name="Lawrence Berkeley National Laboratory"/>
            <person name="Mondo S.J."/>
            <person name="Hensen N."/>
            <person name="Bonometti L."/>
            <person name="Westerberg I."/>
            <person name="Brannstrom I.O."/>
            <person name="Guillou S."/>
            <person name="Cros-Aarteil S."/>
            <person name="Calhoun S."/>
            <person name="Haridas S."/>
            <person name="Kuo A."/>
            <person name="Pangilinan J."/>
            <person name="Riley R."/>
            <person name="Labutti K."/>
            <person name="Andreopoulos B."/>
            <person name="Lipzen A."/>
            <person name="Chen C."/>
            <person name="Yanf M."/>
            <person name="Daum C."/>
            <person name="Ng V."/>
            <person name="Clum A."/>
            <person name="Steindorff A."/>
            <person name="Ohm R."/>
            <person name="Martin F."/>
            <person name="Silar P."/>
            <person name="Natvig D."/>
            <person name="Lalanne C."/>
            <person name="Gautier V."/>
            <person name="Ament-Velasquez S.L."/>
            <person name="Kruys A."/>
            <person name="Hutchinson M.I."/>
            <person name="Powell A.J."/>
            <person name="Barry K."/>
            <person name="Miller A.N."/>
            <person name="Grigoriev I.V."/>
            <person name="Debuchy R."/>
            <person name="Gladieux P."/>
            <person name="Thoren M.H."/>
            <person name="Johannesson H."/>
        </authorList>
    </citation>
    <scope>NUCLEOTIDE SEQUENCE</scope>
    <source>
        <strain evidence="2">CBS 626.80</strain>
    </source>
</reference>
<dbReference type="Proteomes" id="UP001303222">
    <property type="component" value="Unassembled WGS sequence"/>
</dbReference>
<protein>
    <submittedName>
        <fullName evidence="2">Uncharacterized protein</fullName>
    </submittedName>
</protein>
<gene>
    <name evidence="2" type="ORF">QBC32DRAFT_386314</name>
</gene>
<keyword evidence="3" id="KW-1185">Reference proteome</keyword>
<sequence>MDSLKKALNKGFDKATNVNNEPQVLNKSSSRDHHALNDRRSSSLTGGTGGTGTGTDHHLDMEKPHVAHDPSRSAGTTGALGVGTSGTNPASR</sequence>
<feature type="region of interest" description="Disordered" evidence="1">
    <location>
        <begin position="1"/>
        <end position="92"/>
    </location>
</feature>
<comment type="caution">
    <text evidence="2">The sequence shown here is derived from an EMBL/GenBank/DDBJ whole genome shotgun (WGS) entry which is preliminary data.</text>
</comment>
<dbReference type="EMBL" id="MU859098">
    <property type="protein sequence ID" value="KAK3953898.1"/>
    <property type="molecule type" value="Genomic_DNA"/>
</dbReference>
<organism evidence="2 3">
    <name type="scientific">Pseudoneurospora amorphoporcata</name>
    <dbReference type="NCBI Taxonomy" id="241081"/>
    <lineage>
        <taxon>Eukaryota</taxon>
        <taxon>Fungi</taxon>
        <taxon>Dikarya</taxon>
        <taxon>Ascomycota</taxon>
        <taxon>Pezizomycotina</taxon>
        <taxon>Sordariomycetes</taxon>
        <taxon>Sordariomycetidae</taxon>
        <taxon>Sordariales</taxon>
        <taxon>Sordariaceae</taxon>
        <taxon>Pseudoneurospora</taxon>
    </lineage>
</organism>
<evidence type="ECO:0000256" key="1">
    <source>
        <dbReference type="SAM" id="MobiDB-lite"/>
    </source>
</evidence>
<name>A0AAN6SHX3_9PEZI</name>
<dbReference type="AlphaFoldDB" id="A0AAN6SHX3"/>
<feature type="compositionally biased region" description="Basic and acidic residues" evidence="1">
    <location>
        <begin position="55"/>
        <end position="71"/>
    </location>
</feature>
<proteinExistence type="predicted"/>
<feature type="compositionally biased region" description="Polar residues" evidence="1">
    <location>
        <begin position="16"/>
        <end position="28"/>
    </location>
</feature>
<feature type="compositionally biased region" description="Basic and acidic residues" evidence="1">
    <location>
        <begin position="29"/>
        <end position="41"/>
    </location>
</feature>